<dbReference type="InterPro" id="IPR046579">
    <property type="entry name" value="DUF6639"/>
</dbReference>
<comment type="caution">
    <text evidence="1">The sequence shown here is derived from an EMBL/GenBank/DDBJ whole genome shotgun (WGS) entry which is preliminary data.</text>
</comment>
<dbReference type="Proteomes" id="UP000614714">
    <property type="component" value="Unassembled WGS sequence"/>
</dbReference>
<sequence>MKTSLLLVALVLYGTPLFAEPSRILCQHSTITVLAETKAMSDVVCEAVQVGGTFLRSLDLNLPDNLTIRLSRKLPKNGQHGSLGYYNATHNEIRLLDYEAACDADKTTPLFGIPMTLAMWRSVVIHEITHAAAQNEFTTGVPTWAASEYIASVVQFSTLPEAEQDKIKANYPGISGFASSAEISLIYYMLDPAKFILNSYLHFCRQGNGSGFIRELLLKGLPDD</sequence>
<reference evidence="1 2" key="1">
    <citation type="submission" date="2020-12" db="EMBL/GenBank/DDBJ databases">
        <title>Geomonas sp. Red421, isolated from paddy soil.</title>
        <authorList>
            <person name="Xu Z."/>
            <person name="Zhang Z."/>
            <person name="Masuda Y."/>
            <person name="Itoh H."/>
            <person name="Senoo K."/>
        </authorList>
    </citation>
    <scope>NUCLEOTIDE SEQUENCE [LARGE SCALE GENOMIC DNA]</scope>
    <source>
        <strain evidence="1 2">Red421</strain>
    </source>
</reference>
<dbReference type="Pfam" id="PF20344">
    <property type="entry name" value="DUF6639"/>
    <property type="match status" value="1"/>
</dbReference>
<dbReference type="EMBL" id="JAEMHL010000007">
    <property type="protein sequence ID" value="MBJ6751386.1"/>
    <property type="molecule type" value="Genomic_DNA"/>
</dbReference>
<gene>
    <name evidence="1" type="ORF">JFN91_14305</name>
</gene>
<name>A0ABS0YGJ0_9BACT</name>
<evidence type="ECO:0008006" key="3">
    <source>
        <dbReference type="Google" id="ProtNLM"/>
    </source>
</evidence>
<evidence type="ECO:0000313" key="1">
    <source>
        <dbReference type="EMBL" id="MBJ6751386.1"/>
    </source>
</evidence>
<dbReference type="RefSeq" id="WP_199389861.1">
    <property type="nucleotide sequence ID" value="NZ_JAEMHL010000007.1"/>
</dbReference>
<evidence type="ECO:0000313" key="2">
    <source>
        <dbReference type="Proteomes" id="UP000614714"/>
    </source>
</evidence>
<proteinExistence type="predicted"/>
<accession>A0ABS0YGJ0</accession>
<protein>
    <recommendedName>
        <fullName evidence="3">Lysine-specific metallo-endopeptidase domain-containing protein</fullName>
    </recommendedName>
</protein>
<organism evidence="1 2">
    <name type="scientific">Geomonas anaerohicana</name>
    <dbReference type="NCBI Taxonomy" id="2798583"/>
    <lineage>
        <taxon>Bacteria</taxon>
        <taxon>Pseudomonadati</taxon>
        <taxon>Thermodesulfobacteriota</taxon>
        <taxon>Desulfuromonadia</taxon>
        <taxon>Geobacterales</taxon>
        <taxon>Geobacteraceae</taxon>
        <taxon>Geomonas</taxon>
    </lineage>
</organism>
<keyword evidence="2" id="KW-1185">Reference proteome</keyword>